<dbReference type="EMBL" id="CP015961">
    <property type="protein sequence ID" value="ANI93774.1"/>
    <property type="molecule type" value="Genomic_DNA"/>
</dbReference>
<proteinExistence type="predicted"/>
<dbReference type="KEGG" id="dtm:BJL86_3015"/>
<dbReference type="STRING" id="499555.BJL86_3015"/>
<dbReference type="InterPro" id="IPR029058">
    <property type="entry name" value="AB_hydrolase_fold"/>
</dbReference>
<accession>A0A173LQ01</accession>
<sequence>MNTRAGNPAPTPHLLGAEPEGRADAYVLILHGGKPRSERTYLPLANASLLRMLPFDREIRDRIREHPGARGLSIGTQLLQYRYRGWNEPRRDSAKDAVWAVDEIRERHGKDIPIAILGHSMGGRAGAHLVEQRPDNVRSFFALAPWWPDLDGLRMKAAAPTLRVLHGSVDPITSARDSRRQTEHLAEAGLDAEWFAVPSAGHFMFRQPSLWQELSCTWIVDSAVSLARA</sequence>
<evidence type="ECO:0000313" key="3">
    <source>
        <dbReference type="Proteomes" id="UP000186104"/>
    </source>
</evidence>
<dbReference type="Pfam" id="PF00561">
    <property type="entry name" value="Abhydrolase_1"/>
    <property type="match status" value="1"/>
</dbReference>
<dbReference type="OrthoDB" id="3366509at2"/>
<dbReference type="SUPFAM" id="SSF53474">
    <property type="entry name" value="alpha/beta-Hydrolases"/>
    <property type="match status" value="1"/>
</dbReference>
<dbReference type="InterPro" id="IPR000073">
    <property type="entry name" value="AB_hydrolase_1"/>
</dbReference>
<reference evidence="2 3" key="1">
    <citation type="submission" date="2016-06" db="EMBL/GenBank/DDBJ databases">
        <title>Complete genome sequence of a saline-alkali tolerant type strain Dietzia timorensis ID05-A0528T.</title>
        <authorList>
            <person name="Wu X."/>
        </authorList>
    </citation>
    <scope>NUCLEOTIDE SEQUENCE [LARGE SCALE GENOMIC DNA]</scope>
    <source>
        <strain evidence="2 3">ID05-A0528</strain>
    </source>
</reference>
<evidence type="ECO:0000313" key="2">
    <source>
        <dbReference type="EMBL" id="ANI93774.1"/>
    </source>
</evidence>
<dbReference type="Gene3D" id="3.40.50.1820">
    <property type="entry name" value="alpha/beta hydrolase"/>
    <property type="match status" value="1"/>
</dbReference>
<evidence type="ECO:0000259" key="1">
    <source>
        <dbReference type="Pfam" id="PF00561"/>
    </source>
</evidence>
<dbReference type="RefSeq" id="WP_082908639.1">
    <property type="nucleotide sequence ID" value="NZ_CP015961.1"/>
</dbReference>
<keyword evidence="3" id="KW-1185">Reference proteome</keyword>
<dbReference type="GO" id="GO:0003824">
    <property type="term" value="F:catalytic activity"/>
    <property type="evidence" value="ECO:0007669"/>
    <property type="project" value="UniProtKB-ARBA"/>
</dbReference>
<dbReference type="Proteomes" id="UP000186104">
    <property type="component" value="Chromosome"/>
</dbReference>
<protein>
    <recommendedName>
        <fullName evidence="1">AB hydrolase-1 domain-containing protein</fullName>
    </recommendedName>
</protein>
<dbReference type="AlphaFoldDB" id="A0A173LQ01"/>
<name>A0A173LQ01_9ACTN</name>
<feature type="domain" description="AB hydrolase-1" evidence="1">
    <location>
        <begin position="88"/>
        <end position="151"/>
    </location>
</feature>
<organism evidence="2 3">
    <name type="scientific">Dietzia timorensis</name>
    <dbReference type="NCBI Taxonomy" id="499555"/>
    <lineage>
        <taxon>Bacteria</taxon>
        <taxon>Bacillati</taxon>
        <taxon>Actinomycetota</taxon>
        <taxon>Actinomycetes</taxon>
        <taxon>Mycobacteriales</taxon>
        <taxon>Dietziaceae</taxon>
        <taxon>Dietzia</taxon>
    </lineage>
</organism>
<gene>
    <name evidence="2" type="ORF">BJL86_3015</name>
</gene>